<proteinExistence type="predicted"/>
<gene>
    <name evidence="2" type="ORF">DSCO28_55850</name>
</gene>
<keyword evidence="1" id="KW-1133">Transmembrane helix</keyword>
<protein>
    <submittedName>
        <fullName evidence="2">Uncharacterized protein</fullName>
    </submittedName>
</protein>
<evidence type="ECO:0000313" key="3">
    <source>
        <dbReference type="Proteomes" id="UP000425960"/>
    </source>
</evidence>
<evidence type="ECO:0000256" key="1">
    <source>
        <dbReference type="SAM" id="Phobius"/>
    </source>
</evidence>
<keyword evidence="1" id="KW-0812">Transmembrane</keyword>
<accession>A0A5K7ZXP2</accession>
<feature type="transmembrane region" description="Helical" evidence="1">
    <location>
        <begin position="7"/>
        <end position="35"/>
    </location>
</feature>
<dbReference type="AlphaFoldDB" id="A0A5K7ZXP2"/>
<organism evidence="2 3">
    <name type="scientific">Desulfosarcina ovata subsp. sediminis</name>
    <dbReference type="NCBI Taxonomy" id="885957"/>
    <lineage>
        <taxon>Bacteria</taxon>
        <taxon>Pseudomonadati</taxon>
        <taxon>Thermodesulfobacteriota</taxon>
        <taxon>Desulfobacteria</taxon>
        <taxon>Desulfobacterales</taxon>
        <taxon>Desulfosarcinaceae</taxon>
        <taxon>Desulfosarcina</taxon>
    </lineage>
</organism>
<evidence type="ECO:0000313" key="2">
    <source>
        <dbReference type="EMBL" id="BBO85019.1"/>
    </source>
</evidence>
<dbReference type="EMBL" id="AP021876">
    <property type="protein sequence ID" value="BBO85019.1"/>
    <property type="molecule type" value="Genomic_DNA"/>
</dbReference>
<name>A0A5K7ZXP2_9BACT</name>
<dbReference type="RefSeq" id="WP_155324759.1">
    <property type="nucleotide sequence ID" value="NZ_AP021876.1"/>
</dbReference>
<reference evidence="2 3" key="1">
    <citation type="submission" date="2019-11" db="EMBL/GenBank/DDBJ databases">
        <title>Comparative genomics of hydrocarbon-degrading Desulfosarcina strains.</title>
        <authorList>
            <person name="Watanabe M."/>
            <person name="Kojima H."/>
            <person name="Fukui M."/>
        </authorList>
    </citation>
    <scope>NUCLEOTIDE SEQUENCE [LARGE SCALE GENOMIC DNA]</scope>
    <source>
        <strain evidence="2 3">28bB2T</strain>
    </source>
</reference>
<keyword evidence="1" id="KW-0472">Membrane</keyword>
<dbReference type="Proteomes" id="UP000425960">
    <property type="component" value="Chromosome"/>
</dbReference>
<sequence length="51" mass="6209">MTKKIQMLVYVIILAVFDTVIPIPMTALIFIYVIFQKPQWFRDWVEEIYRS</sequence>
<dbReference type="KEGG" id="dov:DSCO28_55850"/>